<dbReference type="EMBL" id="LR730214">
    <property type="protein sequence ID" value="VWP02440.1"/>
    <property type="molecule type" value="Genomic_DNA"/>
</dbReference>
<organism evidence="1">
    <name type="scientific">Ganoderma boninense</name>
    <dbReference type="NCBI Taxonomy" id="34458"/>
    <lineage>
        <taxon>Eukaryota</taxon>
        <taxon>Fungi</taxon>
        <taxon>Dikarya</taxon>
        <taxon>Basidiomycota</taxon>
        <taxon>Agaricomycotina</taxon>
        <taxon>Agaricomycetes</taxon>
        <taxon>Polyporales</taxon>
        <taxon>Polyporaceae</taxon>
        <taxon>Ganoderma</taxon>
    </lineage>
</organism>
<evidence type="ECO:0000313" key="1">
    <source>
        <dbReference type="EMBL" id="VWP02440.1"/>
    </source>
</evidence>
<protein>
    <submittedName>
        <fullName evidence="1">PUM-HD domain-containing protein</fullName>
    </submittedName>
</protein>
<name>A0A5K1K8I3_9APHY</name>
<dbReference type="AlphaFoldDB" id="A0A5K1K8I3"/>
<reference evidence="1" key="1">
    <citation type="submission" date="2019-10" db="EMBL/GenBank/DDBJ databases">
        <authorList>
            <person name="Nor Muhammad N."/>
        </authorList>
    </citation>
    <scope>NUCLEOTIDE SEQUENCE</scope>
</reference>
<accession>A0A5K1K8I3</accession>
<proteinExistence type="predicted"/>
<gene>
    <name evidence="1" type="primary">G4N3K2</name>
</gene>
<sequence>MYGFTAIVNDRLIKRLLHQSPIQAIVKTPGPECPKSEPESDYYYTHLEDWLLDPRQGSDGCFAQYSEDCRAQQELPFHRRAIWQGTFIPTLLRFLGTRNDPWDFSGDALMTILPDIWLNVYHEPSWPSEDDALIRSLVSDSVVSWFESFASNALAAVEKFLKGSVDDPPSFSEWSEKCEGLMRDYRALDHPGGLGCSAIDGGKQVEGQACSSDGLEYPFGAIGLAAAAAFRAMQLFRAQLVGYGEDGKIFIETSTVDIAEPFIMEAAFSKNTAEERTKRLSSFAYNLPRCKLDAILWQAQEFVLYPDYDEINFDDEYDVA</sequence>